<evidence type="ECO:0000313" key="6">
    <source>
        <dbReference type="Proteomes" id="UP001209878"/>
    </source>
</evidence>
<dbReference type="InterPro" id="IPR013087">
    <property type="entry name" value="Znf_C2H2_type"/>
</dbReference>
<feature type="region of interest" description="Disordered" evidence="3">
    <location>
        <begin position="157"/>
        <end position="177"/>
    </location>
</feature>
<dbReference type="GO" id="GO:0031397">
    <property type="term" value="P:negative regulation of protein ubiquitination"/>
    <property type="evidence" value="ECO:0007669"/>
    <property type="project" value="TreeGrafter"/>
</dbReference>
<comment type="subcellular location">
    <subcellularLocation>
        <location evidence="1">Cytoplasm</location>
    </subcellularLocation>
</comment>
<evidence type="ECO:0000313" key="5">
    <source>
        <dbReference type="EMBL" id="KAK2184367.1"/>
    </source>
</evidence>
<comment type="caution">
    <text evidence="5">The sequence shown here is derived from an EMBL/GenBank/DDBJ whole genome shotgun (WGS) entry which is preliminary data.</text>
</comment>
<reference evidence="5" key="1">
    <citation type="journal article" date="2023" name="Mol. Biol. Evol.">
        <title>Third-Generation Sequencing Reveals the Adaptive Role of the Epigenome in Three Deep-Sea Polychaetes.</title>
        <authorList>
            <person name="Perez M."/>
            <person name="Aroh O."/>
            <person name="Sun Y."/>
            <person name="Lan Y."/>
            <person name="Juniper S.K."/>
            <person name="Young C.R."/>
            <person name="Angers B."/>
            <person name="Qian P.Y."/>
        </authorList>
    </citation>
    <scope>NUCLEOTIDE SEQUENCE</scope>
    <source>
        <strain evidence="5">R07B-5</strain>
    </source>
</reference>
<dbReference type="InterPro" id="IPR001012">
    <property type="entry name" value="UBX_dom"/>
</dbReference>
<accession>A0AAD9UCE9</accession>
<dbReference type="SMART" id="SM00166">
    <property type="entry name" value="UBX"/>
    <property type="match status" value="1"/>
</dbReference>
<dbReference type="PANTHER" id="PTHR46340">
    <property type="entry name" value="UBX DOMAIN-CONTAINING PROTEIN 1"/>
    <property type="match status" value="1"/>
</dbReference>
<evidence type="ECO:0000256" key="2">
    <source>
        <dbReference type="ARBA" id="ARBA00022490"/>
    </source>
</evidence>
<dbReference type="GO" id="GO:0036435">
    <property type="term" value="F:K48-linked polyubiquitin modification-dependent protein binding"/>
    <property type="evidence" value="ECO:0007669"/>
    <property type="project" value="TreeGrafter"/>
</dbReference>
<dbReference type="InterPro" id="IPR057766">
    <property type="entry name" value="Znf-C2H2_OTU1-like_C"/>
</dbReference>
<dbReference type="InterPro" id="IPR029071">
    <property type="entry name" value="Ubiquitin-like_domsf"/>
</dbReference>
<feature type="domain" description="UBX" evidence="4">
    <location>
        <begin position="212"/>
        <end position="282"/>
    </location>
</feature>
<dbReference type="PROSITE" id="PS00028">
    <property type="entry name" value="ZINC_FINGER_C2H2_1"/>
    <property type="match status" value="1"/>
</dbReference>
<dbReference type="Pfam" id="PF24560">
    <property type="entry name" value="zf-C2H2_OTU1_C"/>
    <property type="match status" value="1"/>
</dbReference>
<feature type="region of interest" description="Disordered" evidence="3">
    <location>
        <begin position="1"/>
        <end position="46"/>
    </location>
</feature>
<proteinExistence type="predicted"/>
<dbReference type="GO" id="GO:1903094">
    <property type="term" value="P:negative regulation of protein K48-linked deubiquitination"/>
    <property type="evidence" value="ECO:0007669"/>
    <property type="project" value="TreeGrafter"/>
</dbReference>
<dbReference type="PROSITE" id="PS50033">
    <property type="entry name" value="UBX"/>
    <property type="match status" value="1"/>
</dbReference>
<organism evidence="5 6">
    <name type="scientific">Ridgeia piscesae</name>
    <name type="common">Tubeworm</name>
    <dbReference type="NCBI Taxonomy" id="27915"/>
    <lineage>
        <taxon>Eukaryota</taxon>
        <taxon>Metazoa</taxon>
        <taxon>Spiralia</taxon>
        <taxon>Lophotrochozoa</taxon>
        <taxon>Annelida</taxon>
        <taxon>Polychaeta</taxon>
        <taxon>Sedentaria</taxon>
        <taxon>Canalipalpata</taxon>
        <taxon>Sabellida</taxon>
        <taxon>Siboglinidae</taxon>
        <taxon>Ridgeia</taxon>
    </lineage>
</organism>
<dbReference type="Pfam" id="PF00789">
    <property type="entry name" value="UBX"/>
    <property type="match status" value="1"/>
</dbReference>
<gene>
    <name evidence="5" type="ORF">NP493_269g03073</name>
</gene>
<keyword evidence="2" id="KW-0963">Cytoplasm</keyword>
<keyword evidence="6" id="KW-1185">Reference proteome</keyword>
<evidence type="ECO:0000256" key="1">
    <source>
        <dbReference type="ARBA" id="ARBA00004496"/>
    </source>
</evidence>
<dbReference type="GO" id="GO:0005634">
    <property type="term" value="C:nucleus"/>
    <property type="evidence" value="ECO:0007669"/>
    <property type="project" value="TreeGrafter"/>
</dbReference>
<dbReference type="EMBL" id="JAODUO010000269">
    <property type="protein sequence ID" value="KAK2184367.1"/>
    <property type="molecule type" value="Genomic_DNA"/>
</dbReference>
<evidence type="ECO:0000259" key="4">
    <source>
        <dbReference type="PROSITE" id="PS50033"/>
    </source>
</evidence>
<dbReference type="Proteomes" id="UP001209878">
    <property type="component" value="Unassembled WGS sequence"/>
</dbReference>
<dbReference type="GO" id="GO:0032435">
    <property type="term" value="P:negative regulation of proteasomal ubiquitin-dependent protein catabolic process"/>
    <property type="evidence" value="ECO:0007669"/>
    <property type="project" value="TreeGrafter"/>
</dbReference>
<dbReference type="AlphaFoldDB" id="A0AAD9UCE9"/>
<sequence>MDWLFSHTDDPDIDDPFEAPKGHTLGAPPDEASVAAEGTAERTCEDADPTAQSLKCDDCGKLLKTPEQAEFHATKTGHTNFSESTDEIKPLTEEEKQEQLIKLQEMMKEKRLEKERLEKQEQIERERLRRMKGKEMVAMKAKLEEDEMKKIAMEKKKEKMEERLARQKVKDDIERDKRERAVKFGRASAEALPTVSAAVPPTASPPTAAPPKNYNECKLQIRLPSGSALVQTFSASEQLAAVRLYIEMNRTDGGTGPVGLMTTFPRKVFTEEEMDMPLSELGKSEVSTVSCNLHSQLKSRKSAEVSTIS</sequence>
<dbReference type="PANTHER" id="PTHR46340:SF1">
    <property type="entry name" value="UBX DOMAIN-CONTAINING PROTEIN 1"/>
    <property type="match status" value="1"/>
</dbReference>
<dbReference type="GO" id="GO:0005737">
    <property type="term" value="C:cytoplasm"/>
    <property type="evidence" value="ECO:0007669"/>
    <property type="project" value="UniProtKB-SubCell"/>
</dbReference>
<protein>
    <recommendedName>
        <fullName evidence="4">UBX domain-containing protein</fullName>
    </recommendedName>
</protein>
<name>A0AAD9UCE9_RIDPI</name>
<dbReference type="Gene3D" id="3.10.20.90">
    <property type="entry name" value="Phosphatidylinositol 3-kinase Catalytic Subunit, Chain A, domain 1"/>
    <property type="match status" value="1"/>
</dbReference>
<dbReference type="SUPFAM" id="SSF54236">
    <property type="entry name" value="Ubiquitin-like"/>
    <property type="match status" value="1"/>
</dbReference>
<evidence type="ECO:0000256" key="3">
    <source>
        <dbReference type="SAM" id="MobiDB-lite"/>
    </source>
</evidence>